<evidence type="ECO:0000256" key="1">
    <source>
        <dbReference type="SAM" id="Phobius"/>
    </source>
</evidence>
<evidence type="ECO:0000313" key="2">
    <source>
        <dbReference type="EMBL" id="KKK72192.1"/>
    </source>
</evidence>
<feature type="transmembrane region" description="Helical" evidence="1">
    <location>
        <begin position="28"/>
        <end position="47"/>
    </location>
</feature>
<keyword evidence="1" id="KW-1133">Transmembrane helix</keyword>
<organism evidence="2">
    <name type="scientific">marine sediment metagenome</name>
    <dbReference type="NCBI Taxonomy" id="412755"/>
    <lineage>
        <taxon>unclassified sequences</taxon>
        <taxon>metagenomes</taxon>
        <taxon>ecological metagenomes</taxon>
    </lineage>
</organism>
<sequence length="208" mass="22755">MIVMNPKMQNVNNPSDLLGGFGADRKKIIIAAALISLMIFMWVRVILSSKAGNNASAAGAQTQAAIENAQQQTVEEIEIDYIELPVVSGRNDKLSRNFFDADSFSAFPLDPDGGYVPGSGSQGNGVSHDQNRNIDQIVQTIKVDAIIVGNESGKGEVFIAERLLSNGSTFDVDYKGRIYEFEVMEVFESKVVLKWKDVTVTIEMSQDD</sequence>
<name>A0A0F8XSX0_9ZZZZ</name>
<keyword evidence="1" id="KW-0472">Membrane</keyword>
<dbReference type="EMBL" id="LAZR01057372">
    <property type="protein sequence ID" value="KKK72192.1"/>
    <property type="molecule type" value="Genomic_DNA"/>
</dbReference>
<accession>A0A0F8XSX0</accession>
<keyword evidence="1" id="KW-0812">Transmembrane</keyword>
<protein>
    <submittedName>
        <fullName evidence="2">Uncharacterized protein</fullName>
    </submittedName>
</protein>
<comment type="caution">
    <text evidence="2">The sequence shown here is derived from an EMBL/GenBank/DDBJ whole genome shotgun (WGS) entry which is preliminary data.</text>
</comment>
<reference evidence="2" key="1">
    <citation type="journal article" date="2015" name="Nature">
        <title>Complex archaea that bridge the gap between prokaryotes and eukaryotes.</title>
        <authorList>
            <person name="Spang A."/>
            <person name="Saw J.H."/>
            <person name="Jorgensen S.L."/>
            <person name="Zaremba-Niedzwiedzka K."/>
            <person name="Martijn J."/>
            <person name="Lind A.E."/>
            <person name="van Eijk R."/>
            <person name="Schleper C."/>
            <person name="Guy L."/>
            <person name="Ettema T.J."/>
        </authorList>
    </citation>
    <scope>NUCLEOTIDE SEQUENCE</scope>
</reference>
<dbReference type="AlphaFoldDB" id="A0A0F8XSX0"/>
<proteinExistence type="predicted"/>
<gene>
    <name evidence="2" type="ORF">LCGC14_2906350</name>
</gene>